<accession>A0A8K0EEH6</accession>
<reference evidence="11" key="1">
    <citation type="submission" date="2022-01" db="EMBL/GenBank/DDBJ databases">
        <authorList>
            <person name="Braso-Vives M."/>
        </authorList>
    </citation>
    <scope>NUCLEOTIDE SEQUENCE</scope>
</reference>
<evidence type="ECO:0000256" key="3">
    <source>
        <dbReference type="ARBA" id="ARBA00022692"/>
    </source>
</evidence>
<gene>
    <name evidence="11" type="primary">SSTR5</name>
    <name evidence="11" type="ORF">BLAG_LOCUS9446</name>
</gene>
<dbReference type="GO" id="GO:0004930">
    <property type="term" value="F:G protein-coupled receptor activity"/>
    <property type="evidence" value="ECO:0007669"/>
    <property type="project" value="UniProtKB-KW"/>
</dbReference>
<keyword evidence="2" id="KW-1003">Cell membrane</keyword>
<dbReference type="PRINTS" id="PR00237">
    <property type="entry name" value="GPCRRHODOPSN"/>
</dbReference>
<evidence type="ECO:0000256" key="7">
    <source>
        <dbReference type="ARBA" id="ARBA00023170"/>
    </source>
</evidence>
<dbReference type="FunFam" id="1.20.1070.10:FF:000603">
    <property type="entry name" value="neuropeptides B/W receptor type 2-like"/>
    <property type="match status" value="1"/>
</dbReference>
<feature type="transmembrane region" description="Helical" evidence="9">
    <location>
        <begin position="168"/>
        <end position="189"/>
    </location>
</feature>
<feature type="transmembrane region" description="Helical" evidence="9">
    <location>
        <begin position="127"/>
        <end position="147"/>
    </location>
</feature>
<dbReference type="GO" id="GO:0007218">
    <property type="term" value="P:neuropeptide signaling pathway"/>
    <property type="evidence" value="ECO:0007669"/>
    <property type="project" value="TreeGrafter"/>
</dbReference>
<evidence type="ECO:0000256" key="9">
    <source>
        <dbReference type="SAM" id="Phobius"/>
    </source>
</evidence>
<organism evidence="11 12">
    <name type="scientific">Branchiostoma lanceolatum</name>
    <name type="common">Common lancelet</name>
    <name type="synonym">Amphioxus lanceolatum</name>
    <dbReference type="NCBI Taxonomy" id="7740"/>
    <lineage>
        <taxon>Eukaryota</taxon>
        <taxon>Metazoa</taxon>
        <taxon>Chordata</taxon>
        <taxon>Cephalochordata</taxon>
        <taxon>Leptocardii</taxon>
        <taxon>Amphioxiformes</taxon>
        <taxon>Branchiostomatidae</taxon>
        <taxon>Branchiostoma</taxon>
    </lineage>
</organism>
<keyword evidence="3 9" id="KW-0812">Transmembrane</keyword>
<evidence type="ECO:0000256" key="8">
    <source>
        <dbReference type="ARBA" id="ARBA00023224"/>
    </source>
</evidence>
<keyword evidence="6 9" id="KW-0472">Membrane</keyword>
<evidence type="ECO:0000256" key="2">
    <source>
        <dbReference type="ARBA" id="ARBA00022475"/>
    </source>
</evidence>
<keyword evidence="8" id="KW-0807">Transducer</keyword>
<dbReference type="GO" id="GO:0042923">
    <property type="term" value="F:neuropeptide binding"/>
    <property type="evidence" value="ECO:0007669"/>
    <property type="project" value="TreeGrafter"/>
</dbReference>
<dbReference type="Pfam" id="PF00001">
    <property type="entry name" value="7tm_1"/>
    <property type="match status" value="1"/>
</dbReference>
<name>A0A8K0EEH6_BRALA</name>
<dbReference type="Gene3D" id="1.20.1070.10">
    <property type="entry name" value="Rhodopsin 7-helix transmembrane proteins"/>
    <property type="match status" value="1"/>
</dbReference>
<feature type="transmembrane region" description="Helical" evidence="9">
    <location>
        <begin position="221"/>
        <end position="246"/>
    </location>
</feature>
<feature type="transmembrane region" description="Helical" evidence="9">
    <location>
        <begin position="88"/>
        <end position="107"/>
    </location>
</feature>
<comment type="subcellular location">
    <subcellularLocation>
        <location evidence="1">Cell membrane</location>
        <topology evidence="1">Multi-pass membrane protein</topology>
    </subcellularLocation>
</comment>
<evidence type="ECO:0000313" key="12">
    <source>
        <dbReference type="Proteomes" id="UP000838412"/>
    </source>
</evidence>
<dbReference type="GO" id="GO:0005886">
    <property type="term" value="C:plasma membrane"/>
    <property type="evidence" value="ECO:0007669"/>
    <property type="project" value="UniProtKB-SubCell"/>
</dbReference>
<dbReference type="SUPFAM" id="SSF81321">
    <property type="entry name" value="Family A G protein-coupled receptor-like"/>
    <property type="match status" value="1"/>
</dbReference>
<keyword evidence="12" id="KW-1185">Reference proteome</keyword>
<evidence type="ECO:0000256" key="1">
    <source>
        <dbReference type="ARBA" id="ARBA00004651"/>
    </source>
</evidence>
<dbReference type="InterPro" id="IPR000276">
    <property type="entry name" value="GPCR_Rhodpsn"/>
</dbReference>
<evidence type="ECO:0000256" key="5">
    <source>
        <dbReference type="ARBA" id="ARBA00023040"/>
    </source>
</evidence>
<sequence length="408" mass="46922">MDGCDYSSSAERDNNTNDTFDYFLDNQWSNQTNTSTNCTMPACEKLVLHNLMPYYVVFSLLALAGIVGNALIIIVLRKHVRARTTAEIYVLNMAITDMLMLSMVPVLVTRNVMSYRWIFGDFLCRVYYLIAGLNMFNTVFILMAMSVDRYFCVSRPLRSLDWKTTRTAKIVCTLLWVVATVIDLPWVIWADIIPYCGTPMCLYDFPAYLGDERFWERLSEIGVLVLSFVIPIILISGTHIGILWHVRNAAAGLDRTQRSQQKVTRMVFAIVVVFVICWLPKNVAYLAERFDWFETPTEIQIGFEMLLITNSAINPYLYTIFGQHFQRRLMGIFFPAKHRQSLVTRNTVVVRCKNETPSGDRRRHDIAPNHYCLEVVETHVEKTDDRSLSTSEKDAVICGHVKVEETIV</sequence>
<dbReference type="PROSITE" id="PS50262">
    <property type="entry name" value="G_PROTEIN_RECEP_F1_2"/>
    <property type="match status" value="1"/>
</dbReference>
<dbReference type="PANTHER" id="PTHR24229">
    <property type="entry name" value="NEUROPEPTIDES RECEPTOR"/>
    <property type="match status" value="1"/>
</dbReference>
<dbReference type="OrthoDB" id="6076970at2759"/>
<dbReference type="AlphaFoldDB" id="A0A8K0EEH6"/>
<keyword evidence="5" id="KW-0297">G-protein coupled receptor</keyword>
<protein>
    <submittedName>
        <fullName evidence="11">SSTR5 protein</fullName>
    </submittedName>
</protein>
<keyword evidence="7" id="KW-0675">Receptor</keyword>
<keyword evidence="4 9" id="KW-1133">Transmembrane helix</keyword>
<evidence type="ECO:0000259" key="10">
    <source>
        <dbReference type="PROSITE" id="PS50262"/>
    </source>
</evidence>
<feature type="transmembrane region" description="Helical" evidence="9">
    <location>
        <begin position="267"/>
        <end position="287"/>
    </location>
</feature>
<dbReference type="InterPro" id="IPR017452">
    <property type="entry name" value="GPCR_Rhodpsn_7TM"/>
</dbReference>
<evidence type="ECO:0000313" key="11">
    <source>
        <dbReference type="EMBL" id="CAH1247928.1"/>
    </source>
</evidence>
<feature type="domain" description="G-protein coupled receptors family 1 profile" evidence="10">
    <location>
        <begin position="68"/>
        <end position="318"/>
    </location>
</feature>
<proteinExistence type="predicted"/>
<evidence type="ECO:0000256" key="6">
    <source>
        <dbReference type="ARBA" id="ARBA00023136"/>
    </source>
</evidence>
<dbReference type="EMBL" id="OV696701">
    <property type="protein sequence ID" value="CAH1247928.1"/>
    <property type="molecule type" value="Genomic_DNA"/>
</dbReference>
<dbReference type="Proteomes" id="UP000838412">
    <property type="component" value="Chromosome 16"/>
</dbReference>
<feature type="transmembrane region" description="Helical" evidence="9">
    <location>
        <begin position="299"/>
        <end position="321"/>
    </location>
</feature>
<dbReference type="PANTHER" id="PTHR24229:SF112">
    <property type="entry name" value="CHEMOKINE-LIKE RECEPTOR 1"/>
    <property type="match status" value="1"/>
</dbReference>
<dbReference type="GO" id="GO:0043005">
    <property type="term" value="C:neuron projection"/>
    <property type="evidence" value="ECO:0007669"/>
    <property type="project" value="TreeGrafter"/>
</dbReference>
<evidence type="ECO:0000256" key="4">
    <source>
        <dbReference type="ARBA" id="ARBA00022989"/>
    </source>
</evidence>
<feature type="transmembrane region" description="Helical" evidence="9">
    <location>
        <begin position="54"/>
        <end position="76"/>
    </location>
</feature>